<gene>
    <name evidence="2" type="ORF">FOTG_17958</name>
</gene>
<accession>X0KJ98</accession>
<sequence>MEDAILQEIKQQLSGFRDETRNELSGFSGELIKFKDEVRNDLRAFRESIRGTQSDVDTNTKDIRKLRNTVTKEITVRRRENAELRDALDYEFKSVDDRLQDVHQRFDELKTENARVLANIQNGKLSNPFLPIQALPIYLPNQGITYPEAIYFPKNANEFYALKQPSSPRQTAMLAYLAMFYDISHYQKHGDTAIGDPELAIEYLENILGLVEDNFTRFKARAREFEARPKAAPIKRAEVCDVEQLFPHKRQHSRHSSESRFTYKSGDKLGWRVRSLSNPTEEQPTTAGLAKKYRDWRRQNEESEDVYESNETSGDEEAKKVEDSGSTTNINTSRDGGSEQEQVAIRLGPS</sequence>
<feature type="compositionally biased region" description="Polar residues" evidence="1">
    <location>
        <begin position="324"/>
        <end position="341"/>
    </location>
</feature>
<feature type="region of interest" description="Disordered" evidence="1">
    <location>
        <begin position="274"/>
        <end position="350"/>
    </location>
</feature>
<dbReference type="HOGENOM" id="CLU_789983_0_0_1"/>
<protein>
    <submittedName>
        <fullName evidence="2">Uncharacterized protein</fullName>
    </submittedName>
</protein>
<organism evidence="2">
    <name type="scientific">Fusarium oxysporum f. sp. vasinfectum 25433</name>
    <dbReference type="NCBI Taxonomy" id="1089449"/>
    <lineage>
        <taxon>Eukaryota</taxon>
        <taxon>Fungi</taxon>
        <taxon>Dikarya</taxon>
        <taxon>Ascomycota</taxon>
        <taxon>Pezizomycotina</taxon>
        <taxon>Sordariomycetes</taxon>
        <taxon>Hypocreomycetidae</taxon>
        <taxon>Hypocreales</taxon>
        <taxon>Nectriaceae</taxon>
        <taxon>Fusarium</taxon>
        <taxon>Fusarium oxysporum species complex</taxon>
    </lineage>
</organism>
<reference evidence="2" key="1">
    <citation type="submission" date="2011-11" db="EMBL/GenBank/DDBJ databases">
        <title>The Genome Sequence of Fusarium oxysporum Cotton.</title>
        <authorList>
            <consortium name="The Broad Institute Genome Sequencing Platform"/>
            <person name="Ma L.-J."/>
            <person name="Gale L.R."/>
            <person name="Schwartz D.C."/>
            <person name="Zhou S."/>
            <person name="Corby-Kistler H."/>
            <person name="Young S.K."/>
            <person name="Zeng Q."/>
            <person name="Gargeya S."/>
            <person name="Fitzgerald M."/>
            <person name="Haas B."/>
            <person name="Abouelleil A."/>
            <person name="Alvarado L."/>
            <person name="Arachchi H.M."/>
            <person name="Berlin A."/>
            <person name="Brown A."/>
            <person name="Chapman S.B."/>
            <person name="Chen Z."/>
            <person name="Dunbar C."/>
            <person name="Freedman E."/>
            <person name="Gearin G."/>
            <person name="Goldberg J."/>
            <person name="Griggs A."/>
            <person name="Gujja S."/>
            <person name="Heiman D."/>
            <person name="Howarth C."/>
            <person name="Larson L."/>
            <person name="Lui A."/>
            <person name="MacDonald P.J.P."/>
            <person name="Montmayeur A."/>
            <person name="Murphy C."/>
            <person name="Neiman D."/>
            <person name="Pearson M."/>
            <person name="Priest M."/>
            <person name="Roberts A."/>
            <person name="Saif S."/>
            <person name="Shea T."/>
            <person name="Shenoy N."/>
            <person name="Sisk P."/>
            <person name="Stolte C."/>
            <person name="Sykes S."/>
            <person name="Wortman J."/>
            <person name="Nusbaum C."/>
            <person name="Birren B."/>
        </authorList>
    </citation>
    <scope>NUCLEOTIDE SEQUENCE [LARGE SCALE GENOMIC DNA]</scope>
    <source>
        <strain evidence="2">25433</strain>
    </source>
</reference>
<dbReference type="Proteomes" id="UP000030701">
    <property type="component" value="Unassembled WGS sequence"/>
</dbReference>
<evidence type="ECO:0000313" key="2">
    <source>
        <dbReference type="EMBL" id="EXM13588.1"/>
    </source>
</evidence>
<reference evidence="2" key="2">
    <citation type="submission" date="2012-05" db="EMBL/GenBank/DDBJ databases">
        <title>The Genome Annotation of Fusarium oxysporum Cotton.</title>
        <authorList>
            <consortium name="The Broad Institute Genomics Platform"/>
            <person name="Ma L.-J."/>
            <person name="Corby-Kistler H."/>
            <person name="Broz K."/>
            <person name="Gale L.R."/>
            <person name="Jonkers W."/>
            <person name="O'Donnell K."/>
            <person name="Ploetz R."/>
            <person name="Steinberg C."/>
            <person name="Schwartz D.C."/>
            <person name="VanEtten H."/>
            <person name="Zhou S."/>
            <person name="Young S.K."/>
            <person name="Zeng Q."/>
            <person name="Gargeya S."/>
            <person name="Fitzgerald M."/>
            <person name="Abouelleil A."/>
            <person name="Alvarado L."/>
            <person name="Chapman S.B."/>
            <person name="Gainer-Dewar J."/>
            <person name="Goldberg J."/>
            <person name="Griggs A."/>
            <person name="Gujja S."/>
            <person name="Hansen M."/>
            <person name="Howarth C."/>
            <person name="Imamovic A."/>
            <person name="Ireland A."/>
            <person name="Larimer J."/>
            <person name="McCowan C."/>
            <person name="Murphy C."/>
            <person name="Pearson M."/>
            <person name="Poon T.W."/>
            <person name="Priest M."/>
            <person name="Roberts A."/>
            <person name="Saif S."/>
            <person name="Shea T."/>
            <person name="Sykes S."/>
            <person name="Wortman J."/>
            <person name="Nusbaum C."/>
            <person name="Birren B."/>
        </authorList>
    </citation>
    <scope>NUCLEOTIDE SEQUENCE</scope>
    <source>
        <strain evidence="2">25433</strain>
    </source>
</reference>
<feature type="compositionally biased region" description="Polar residues" evidence="1">
    <location>
        <begin position="275"/>
        <end position="286"/>
    </location>
</feature>
<proteinExistence type="predicted"/>
<name>X0KJ98_FUSOX</name>
<dbReference type="OrthoDB" id="5023404at2759"/>
<dbReference type="EMBL" id="JH658134">
    <property type="protein sequence ID" value="EXM13588.1"/>
    <property type="molecule type" value="Genomic_DNA"/>
</dbReference>
<dbReference type="AlphaFoldDB" id="X0KJ98"/>
<evidence type="ECO:0000256" key="1">
    <source>
        <dbReference type="SAM" id="MobiDB-lite"/>
    </source>
</evidence>
<feature type="compositionally biased region" description="Basic and acidic residues" evidence="1">
    <location>
        <begin position="292"/>
        <end position="301"/>
    </location>
</feature>